<evidence type="ECO:0000313" key="2">
    <source>
        <dbReference type="Proteomes" id="UP000244090"/>
    </source>
</evidence>
<dbReference type="OrthoDB" id="1522859at2"/>
<reference evidence="1 2" key="1">
    <citation type="submission" date="2018-04" db="EMBL/GenBank/DDBJ databases">
        <title>Genomic Encyclopedia of Archaeal and Bacterial Type Strains, Phase II (KMG-II): from individual species to whole genera.</title>
        <authorList>
            <person name="Goeker M."/>
        </authorList>
    </citation>
    <scope>NUCLEOTIDE SEQUENCE [LARGE SCALE GENOMIC DNA]</scope>
    <source>
        <strain evidence="1 2">DSM 25731</strain>
    </source>
</reference>
<dbReference type="RefSeq" id="WP_108114628.1">
    <property type="nucleotide sequence ID" value="NZ_QBKT01000004.1"/>
</dbReference>
<comment type="caution">
    <text evidence="1">The sequence shown here is derived from an EMBL/GenBank/DDBJ whole genome shotgun (WGS) entry which is preliminary data.</text>
</comment>
<dbReference type="EMBL" id="QBKT01000004">
    <property type="protein sequence ID" value="PTX61381.1"/>
    <property type="molecule type" value="Genomic_DNA"/>
</dbReference>
<keyword evidence="2" id="KW-1185">Reference proteome</keyword>
<accession>A0A2T6BZ87</accession>
<sequence>MKKVHHTHTFKKPIYSLLILTLTVGTMFSQSKTNKFQKYLNDINKWEVATQEQGSDLHVAFQYNKGTENKINSTHTIPLSAFNVENTSNGKTYELQRNAGTVTFLPKNKFAFAKNDDFKNQLEKVIATKAPDGLLLVLAMSDTSVADIKAVKAQTGELDLKDLLAVASTGVKADFINEIKSLGYEDISMSNIIAFKSMGIDAKWISEMNKEQNKTLRTSELIMLKKGKIKSKMKAKMKS</sequence>
<gene>
    <name evidence="1" type="ORF">C8N46_10424</name>
</gene>
<name>A0A2T6BZ87_9FLAO</name>
<protein>
    <submittedName>
        <fullName evidence="1">Uncharacterized protein</fullName>
    </submittedName>
</protein>
<evidence type="ECO:0000313" key="1">
    <source>
        <dbReference type="EMBL" id="PTX61381.1"/>
    </source>
</evidence>
<organism evidence="1 2">
    <name type="scientific">Kordia periserrulae</name>
    <dbReference type="NCBI Taxonomy" id="701523"/>
    <lineage>
        <taxon>Bacteria</taxon>
        <taxon>Pseudomonadati</taxon>
        <taxon>Bacteroidota</taxon>
        <taxon>Flavobacteriia</taxon>
        <taxon>Flavobacteriales</taxon>
        <taxon>Flavobacteriaceae</taxon>
        <taxon>Kordia</taxon>
    </lineage>
</organism>
<dbReference type="Proteomes" id="UP000244090">
    <property type="component" value="Unassembled WGS sequence"/>
</dbReference>
<proteinExistence type="predicted"/>
<dbReference type="AlphaFoldDB" id="A0A2T6BZ87"/>